<keyword evidence="1" id="KW-1133">Transmembrane helix</keyword>
<gene>
    <name evidence="2" type="ORF">DV711_16710</name>
</gene>
<dbReference type="InterPro" id="IPR012902">
    <property type="entry name" value="N_methyl_site"/>
</dbReference>
<reference evidence="2 3" key="1">
    <citation type="submission" date="2018-07" db="EMBL/GenBank/DDBJ databases">
        <title>Motiliproteus coralliicola sp. nov., a bacterium isolated from Coral.</title>
        <authorList>
            <person name="Wang G."/>
        </authorList>
    </citation>
    <scope>NUCLEOTIDE SEQUENCE [LARGE SCALE GENOMIC DNA]</scope>
    <source>
        <strain evidence="2 3">C34</strain>
    </source>
</reference>
<sequence>MHNNSKPNQRGFTLLELIVVVGVLGLITAMATDFMVNQTNQQRFDTTKLRLEQIRYAIIGDSSRSLNGQPVFSGFIADTGRVPTQLRQLVSNAEYCTTDITKTTKTDCGSDDWYEASDNWKGPYLPITDLNESFTDGWGNNTNYDDSTVTPDPYNFGWFVSAATGSDIEIISLGMNGASGASSSNTMDRSYEDNPSNKRVIYSNQYAGREVSITITNNSSHDPNLFCFDYIAPGGVSGTTSAATISATDVFGIVQITAVSKMPNLASNCSAATSYTASAAIGSAVVAHNLFTLGAKGLEVTIN</sequence>
<comment type="caution">
    <text evidence="2">The sequence shown here is derived from an EMBL/GenBank/DDBJ whole genome shotgun (WGS) entry which is preliminary data.</text>
</comment>
<dbReference type="RefSeq" id="WP_114696879.1">
    <property type="nucleotide sequence ID" value="NZ_QQOH01000005.1"/>
</dbReference>
<dbReference type="Gene3D" id="3.30.700.10">
    <property type="entry name" value="Glycoprotein, Type 4 Pilin"/>
    <property type="match status" value="1"/>
</dbReference>
<protein>
    <submittedName>
        <fullName evidence="2">Type II secretion system protein</fullName>
    </submittedName>
</protein>
<name>A0A369WAG8_9GAMM</name>
<dbReference type="Pfam" id="PF07963">
    <property type="entry name" value="N_methyl"/>
    <property type="match status" value="1"/>
</dbReference>
<accession>A0A369WAG8</accession>
<evidence type="ECO:0000256" key="1">
    <source>
        <dbReference type="SAM" id="Phobius"/>
    </source>
</evidence>
<organism evidence="2 3">
    <name type="scientific">Motiliproteus coralliicola</name>
    <dbReference type="NCBI Taxonomy" id="2283196"/>
    <lineage>
        <taxon>Bacteria</taxon>
        <taxon>Pseudomonadati</taxon>
        <taxon>Pseudomonadota</taxon>
        <taxon>Gammaproteobacteria</taxon>
        <taxon>Oceanospirillales</taxon>
        <taxon>Oceanospirillaceae</taxon>
        <taxon>Motiliproteus</taxon>
    </lineage>
</organism>
<dbReference type="OrthoDB" id="5569626at2"/>
<evidence type="ECO:0000313" key="2">
    <source>
        <dbReference type="EMBL" id="RDE18303.1"/>
    </source>
</evidence>
<keyword evidence="3" id="KW-1185">Reference proteome</keyword>
<dbReference type="AlphaFoldDB" id="A0A369WAG8"/>
<dbReference type="InterPro" id="IPR045584">
    <property type="entry name" value="Pilin-like"/>
</dbReference>
<dbReference type="PROSITE" id="PS00409">
    <property type="entry name" value="PROKAR_NTER_METHYL"/>
    <property type="match status" value="1"/>
</dbReference>
<dbReference type="EMBL" id="QQOH01000005">
    <property type="protein sequence ID" value="RDE18303.1"/>
    <property type="molecule type" value="Genomic_DNA"/>
</dbReference>
<keyword evidence="1" id="KW-0472">Membrane</keyword>
<keyword evidence="1" id="KW-0812">Transmembrane</keyword>
<dbReference type="NCBIfam" id="TIGR02532">
    <property type="entry name" value="IV_pilin_GFxxxE"/>
    <property type="match status" value="1"/>
</dbReference>
<dbReference type="Proteomes" id="UP000253769">
    <property type="component" value="Unassembled WGS sequence"/>
</dbReference>
<evidence type="ECO:0000313" key="3">
    <source>
        <dbReference type="Proteomes" id="UP000253769"/>
    </source>
</evidence>
<proteinExistence type="predicted"/>
<dbReference type="SUPFAM" id="SSF54523">
    <property type="entry name" value="Pili subunits"/>
    <property type="match status" value="1"/>
</dbReference>
<feature type="transmembrane region" description="Helical" evidence="1">
    <location>
        <begin position="12"/>
        <end position="31"/>
    </location>
</feature>